<feature type="domain" description="RING-type" evidence="4">
    <location>
        <begin position="649"/>
        <end position="695"/>
    </location>
</feature>
<name>B6AAB1_CRYMR</name>
<gene>
    <name evidence="5" type="ORF">CMU_042250</name>
</gene>
<feature type="compositionally biased region" description="Low complexity" evidence="2">
    <location>
        <begin position="721"/>
        <end position="730"/>
    </location>
</feature>
<dbReference type="GO" id="GO:0008270">
    <property type="term" value="F:zinc ion binding"/>
    <property type="evidence" value="ECO:0007669"/>
    <property type="project" value="UniProtKB-KW"/>
</dbReference>
<evidence type="ECO:0000256" key="1">
    <source>
        <dbReference type="PROSITE-ProRule" id="PRU00175"/>
    </source>
</evidence>
<accession>B6AAB1</accession>
<feature type="compositionally biased region" description="Basic residues" evidence="2">
    <location>
        <begin position="835"/>
        <end position="845"/>
    </location>
</feature>
<dbReference type="RefSeq" id="XP_002139501.1">
    <property type="nucleotide sequence ID" value="XM_002139465.1"/>
</dbReference>
<keyword evidence="3" id="KW-1133">Transmembrane helix</keyword>
<evidence type="ECO:0000313" key="6">
    <source>
        <dbReference type="Proteomes" id="UP000001460"/>
    </source>
</evidence>
<proteinExistence type="predicted"/>
<keyword evidence="1" id="KW-0862">Zinc</keyword>
<organism evidence="5 6">
    <name type="scientific">Cryptosporidium muris (strain RN66)</name>
    <dbReference type="NCBI Taxonomy" id="441375"/>
    <lineage>
        <taxon>Eukaryota</taxon>
        <taxon>Sar</taxon>
        <taxon>Alveolata</taxon>
        <taxon>Apicomplexa</taxon>
        <taxon>Conoidasida</taxon>
        <taxon>Coccidia</taxon>
        <taxon>Eucoccidiorida</taxon>
        <taxon>Eimeriorina</taxon>
        <taxon>Cryptosporidiidae</taxon>
        <taxon>Cryptosporidium</taxon>
    </lineage>
</organism>
<feature type="region of interest" description="Disordered" evidence="2">
    <location>
        <begin position="833"/>
        <end position="852"/>
    </location>
</feature>
<dbReference type="OrthoDB" id="342608at2759"/>
<feature type="transmembrane region" description="Helical" evidence="3">
    <location>
        <begin position="345"/>
        <end position="371"/>
    </location>
</feature>
<evidence type="ECO:0000256" key="3">
    <source>
        <dbReference type="SAM" id="Phobius"/>
    </source>
</evidence>
<dbReference type="InterPro" id="IPR001841">
    <property type="entry name" value="Znf_RING"/>
</dbReference>
<feature type="region of interest" description="Disordered" evidence="2">
    <location>
        <begin position="713"/>
        <end position="736"/>
    </location>
</feature>
<dbReference type="OMA" id="YFRIHEV"/>
<evidence type="ECO:0000313" key="5">
    <source>
        <dbReference type="EMBL" id="EEA05152.1"/>
    </source>
</evidence>
<reference evidence="5" key="1">
    <citation type="submission" date="2008-06" db="EMBL/GenBank/DDBJ databases">
        <authorList>
            <person name="Lorenzi H."/>
            <person name="Inman J."/>
            <person name="Miller J."/>
            <person name="Schobel S."/>
            <person name="Amedeo P."/>
            <person name="Caler E.V."/>
            <person name="da Silva J."/>
        </authorList>
    </citation>
    <scope>NUCLEOTIDE SEQUENCE [LARGE SCALE GENOMIC DNA]</scope>
    <source>
        <strain evidence="5">RN66</strain>
    </source>
</reference>
<keyword evidence="1" id="KW-0479">Metal-binding</keyword>
<keyword evidence="6" id="KW-1185">Reference proteome</keyword>
<dbReference type="PROSITE" id="PS50089">
    <property type="entry name" value="ZF_RING_2"/>
    <property type="match status" value="1"/>
</dbReference>
<feature type="transmembrane region" description="Helical" evidence="3">
    <location>
        <begin position="302"/>
        <end position="325"/>
    </location>
</feature>
<keyword evidence="3" id="KW-0812">Transmembrane</keyword>
<dbReference type="EMBL" id="DS989726">
    <property type="protein sequence ID" value="EEA05152.1"/>
    <property type="molecule type" value="Genomic_DNA"/>
</dbReference>
<keyword evidence="3" id="KW-0472">Membrane</keyword>
<feature type="transmembrane region" description="Helical" evidence="3">
    <location>
        <begin position="383"/>
        <end position="402"/>
    </location>
</feature>
<feature type="transmembrane region" description="Helical" evidence="3">
    <location>
        <begin position="414"/>
        <end position="433"/>
    </location>
</feature>
<keyword evidence="1" id="KW-0863">Zinc-finger</keyword>
<feature type="transmembrane region" description="Helical" evidence="3">
    <location>
        <begin position="32"/>
        <end position="53"/>
    </location>
</feature>
<dbReference type="VEuPathDB" id="CryptoDB:CMU_042250"/>
<dbReference type="GeneID" id="6994315"/>
<sequence length="867" mass="99908">MQSGETNIILPFVEENEVHDQNNQVISLKKKIFRSILIVSTIIPVVIEIYFLIPNLNLLFSNKQWIYVPGFHNFDWNGSMKNGIILLLSDPQKNIINLGEDHKEIDHFKNNILRDLNRKKKNTEILNSQNLMGNILYKNGSNLLKDKESNEFYINSTSIMIHKNNNIREAISGDINNLNLSFSSNIANNVSILKFSKLECDCPLISSYYSDSNNYSNQTNSDKYKGNQYIPIKSNEEIQLGETEQIWGYSSIVRVKSMNMLNTPYINNTNFLVNNKLLNDSTQTVSLFIDSKNWLVTPITEMILAFILICVRWLGVLCKVIIEFLTSIKVSIRGNYLKTSSMFPLIYIGFASASILIIGVQGQNCITWWFLGSNPLFIIYSQWFSWIIYSIGILLSVIHWLIYKYLNVLDKYKYIIDLLAIFSYTSFGLNLMISLCLCILGLLKPWIIMIWVTALYMEIEKNLQKFIHRDTTLNMRNNFDTRNTIWSYLLFRPNFNTTNHQRGTLELVDNNNNNNDRERFIVIPVSSTYFRIHEVNPNSCIIKLPFWGNNNIQKDYTIKVECKEQIEVNSFCFSNHPRISIETPFENKKSKDNQIEHSETNITTKKSGDTQINYKITSNISINDNENKSHPNFEHEINEFETQSGNCYCSICFLECSTTNIFSPCGHGCVCLQCLGDYIAHSVKMRQHPTCHICRERISKILRISSDIEDGIKKKSKDSNHMNNNNNNKDTIPTGSSHSQVYNVEVVAEVSSTDYQLVSNSNSEVNNYGNNNLGNSNRSPFLRVLCSDSILCYHPEIRQLLHLHNNTLSNRNPQASSITRRAASVSVTSMERLRCRSASRSRQQRSRSNYRSYNIRNISVPPIVTNQ</sequence>
<dbReference type="AlphaFoldDB" id="B6AAB1"/>
<dbReference type="eggNOG" id="ENOG502QSDC">
    <property type="taxonomic scope" value="Eukaryota"/>
</dbReference>
<evidence type="ECO:0000259" key="4">
    <source>
        <dbReference type="PROSITE" id="PS50089"/>
    </source>
</evidence>
<dbReference type="InterPro" id="IPR013083">
    <property type="entry name" value="Znf_RING/FYVE/PHD"/>
</dbReference>
<dbReference type="Gene3D" id="3.30.40.10">
    <property type="entry name" value="Zinc/RING finger domain, C3HC4 (zinc finger)"/>
    <property type="match status" value="1"/>
</dbReference>
<dbReference type="Proteomes" id="UP000001460">
    <property type="component" value="Unassembled WGS sequence"/>
</dbReference>
<protein>
    <submittedName>
        <fullName evidence="5">Zinc finger, C3HC4 type domain-containing protein</fullName>
    </submittedName>
</protein>
<evidence type="ECO:0000256" key="2">
    <source>
        <dbReference type="SAM" id="MobiDB-lite"/>
    </source>
</evidence>